<sequence>MTAGISPTVRRGSGTEVFAPKPTAGISTTVLRASPDEDSDAGPTTRAFAFATERCSSVGVSAPTAGSSTSVFERDTGGAGLIAPPTAGSSVSVLERDSAGDTSPPRPGTDQGTCGAGGGAVGNATAVLSRGTNSPVPASPSTSVSSR</sequence>
<organism evidence="2 3">
    <name type="scientific">Pyxidicoccus parkwayensis</name>
    <dbReference type="NCBI Taxonomy" id="2813578"/>
    <lineage>
        <taxon>Bacteria</taxon>
        <taxon>Pseudomonadati</taxon>
        <taxon>Myxococcota</taxon>
        <taxon>Myxococcia</taxon>
        <taxon>Myxococcales</taxon>
        <taxon>Cystobacterineae</taxon>
        <taxon>Myxococcaceae</taxon>
        <taxon>Pyxidicoccus</taxon>
    </lineage>
</organism>
<evidence type="ECO:0000256" key="1">
    <source>
        <dbReference type="SAM" id="MobiDB-lite"/>
    </source>
</evidence>
<protein>
    <submittedName>
        <fullName evidence="2">Uncharacterized protein</fullName>
    </submittedName>
</protein>
<dbReference type="EMBL" id="CP071090">
    <property type="protein sequence ID" value="QSQ19765.1"/>
    <property type="molecule type" value="Genomic_DNA"/>
</dbReference>
<proteinExistence type="predicted"/>
<gene>
    <name evidence="2" type="ORF">JY651_31335</name>
</gene>
<evidence type="ECO:0000313" key="2">
    <source>
        <dbReference type="EMBL" id="QSQ19765.1"/>
    </source>
</evidence>
<name>A0ABX7NQB1_9BACT</name>
<evidence type="ECO:0000313" key="3">
    <source>
        <dbReference type="Proteomes" id="UP000662747"/>
    </source>
</evidence>
<keyword evidence="3" id="KW-1185">Reference proteome</keyword>
<feature type="compositionally biased region" description="Polar residues" evidence="1">
    <location>
        <begin position="58"/>
        <end position="71"/>
    </location>
</feature>
<feature type="compositionally biased region" description="Low complexity" evidence="1">
    <location>
        <begin position="134"/>
        <end position="147"/>
    </location>
</feature>
<dbReference type="RefSeq" id="WP_206721347.1">
    <property type="nucleotide sequence ID" value="NZ_CP071090.1"/>
</dbReference>
<feature type="region of interest" description="Disordered" evidence="1">
    <location>
        <begin position="58"/>
        <end position="147"/>
    </location>
</feature>
<reference evidence="2 3" key="1">
    <citation type="submission" date="2021-02" db="EMBL/GenBank/DDBJ databases">
        <title>De Novo genome assembly of isolated myxobacteria.</title>
        <authorList>
            <person name="Stevens D.C."/>
        </authorList>
    </citation>
    <scope>NUCLEOTIDE SEQUENCE [LARGE SCALE GENOMIC DNA]</scope>
    <source>
        <strain evidence="3">SCPEA02</strain>
    </source>
</reference>
<dbReference type="Proteomes" id="UP000662747">
    <property type="component" value="Chromosome"/>
</dbReference>
<accession>A0ABX7NQB1</accession>
<feature type="region of interest" description="Disordered" evidence="1">
    <location>
        <begin position="1"/>
        <end position="45"/>
    </location>
</feature>